<dbReference type="PANTHER" id="PTHR14971">
    <property type="entry name" value="VESICULAR, OVEREXPRESSED IN CANCER, PROSURVIVAL PROTEIN 1"/>
    <property type="match status" value="1"/>
</dbReference>
<comment type="similarity">
    <text evidence="3">Belongs to the VOPP1/ECOP family.</text>
</comment>
<evidence type="ECO:0000256" key="5">
    <source>
        <dbReference type="ARBA" id="ARBA00022729"/>
    </source>
</evidence>
<sequence length="543" mass="60892">MFFAKMTGSTKRKLAIFIGTSKCLVYAEAKYCASEMPEQVKYYECSRSEYCCAFGCCVSPGLHFHHLWYYWILVIIMFLVCSGGGWWYRYRLQGRYRAAASAIPNRSSNSRTQSTFRGQACQPQQARISYNSARNTVLLHRPQRNGASPNFNGNATTSTHYQNMNVVLNDANCPYYQLYGPPPSYETVIAQTRGKTSSTPTSPEAGATRLNLVPGNNVITNPSAPSYFAYPCSPARLNPTVMDPGSRGQQSMQQCANGPVNSRQNNIEDCTQENAAYVRFPQYCPAENVVGSAAVVRQNFCVSPLRQERSLETLSPIDTFERPPIVHGTSRRGKTLKPEVDSSGSRERKVLRDVCEGVDCTISQVHEQTKLESCSSNGRYGQHRQQLWKEDMKGDDVDEFFSAVRSRTMEKTDEIDVGQNNAGRLFKFVGRYATGSKHDEDEDDEEEEREEEEEEEEEARDSLGSHEGIFARTTFALSENAKGKYDFANRVLTDVATSPQSNPSNNVIAGSFVSAARHFDATRTNTDSDFESKRRLDRSKSLD</sequence>
<evidence type="ECO:0000256" key="3">
    <source>
        <dbReference type="ARBA" id="ARBA00006655"/>
    </source>
</evidence>
<protein>
    <recommendedName>
        <fullName evidence="14">WW domain binding protein VOPP1</fullName>
    </recommendedName>
    <alternativeName>
        <fullName evidence="15">Vesicular, overexpressed in cancer, prosurvival protein 1</fullName>
    </alternativeName>
</protein>
<feature type="region of interest" description="Disordered" evidence="17">
    <location>
        <begin position="322"/>
        <end position="345"/>
    </location>
</feature>
<reference evidence="19 20" key="1">
    <citation type="journal article" date="2024" name="Ann. Entomol. Soc. Am.">
        <title>Genomic analyses of the southern and eastern yellowjacket wasps (Hymenoptera: Vespidae) reveal evolutionary signatures of social life.</title>
        <authorList>
            <person name="Catto M.A."/>
            <person name="Caine P.B."/>
            <person name="Orr S.E."/>
            <person name="Hunt B.G."/>
            <person name="Goodisman M.A.D."/>
        </authorList>
    </citation>
    <scope>NUCLEOTIDE SEQUENCE [LARGE SCALE GENOMIC DNA]</scope>
    <source>
        <strain evidence="19">232</strain>
        <tissue evidence="19">Head and thorax</tissue>
    </source>
</reference>
<keyword evidence="20" id="KW-1185">Reference proteome</keyword>
<dbReference type="Proteomes" id="UP001607303">
    <property type="component" value="Unassembled WGS sequence"/>
</dbReference>
<evidence type="ECO:0000256" key="10">
    <source>
        <dbReference type="ARBA" id="ARBA00023163"/>
    </source>
</evidence>
<feature type="region of interest" description="Disordered" evidence="17">
    <location>
        <begin position="522"/>
        <end position="543"/>
    </location>
</feature>
<comment type="subcellular location">
    <subcellularLocation>
        <location evidence="1">Cytoplasmic vesicle membrane</location>
    </subcellularLocation>
    <subcellularLocation>
        <location evidence="16">Endomembrane system</location>
        <topology evidence="16">Single-pass type I membrane protein</topology>
    </subcellularLocation>
    <subcellularLocation>
        <location evidence="13">Late endosome membrane</location>
        <topology evidence="13">Single-pass membrane protein</topology>
    </subcellularLocation>
    <subcellularLocation>
        <location evidence="2">Lysosome membrane</location>
    </subcellularLocation>
</comment>
<keyword evidence="7 18" id="KW-1133">Transmembrane helix</keyword>
<feature type="compositionally biased region" description="Basic and acidic residues" evidence="17">
    <location>
        <begin position="530"/>
        <end position="543"/>
    </location>
</feature>
<dbReference type="GO" id="GO:0031902">
    <property type="term" value="C:late endosome membrane"/>
    <property type="evidence" value="ECO:0007669"/>
    <property type="project" value="UniProtKB-SubCell"/>
</dbReference>
<name>A0ABD2CCA2_VESMC</name>
<evidence type="ECO:0000256" key="13">
    <source>
        <dbReference type="ARBA" id="ARBA00035628"/>
    </source>
</evidence>
<evidence type="ECO:0000256" key="7">
    <source>
        <dbReference type="ARBA" id="ARBA00022989"/>
    </source>
</evidence>
<keyword evidence="5" id="KW-0732">Signal</keyword>
<feature type="compositionally biased region" description="Basic and acidic residues" evidence="17">
    <location>
        <begin position="336"/>
        <end position="345"/>
    </location>
</feature>
<evidence type="ECO:0000256" key="6">
    <source>
        <dbReference type="ARBA" id="ARBA00022753"/>
    </source>
</evidence>
<keyword evidence="10" id="KW-0804">Transcription</keyword>
<evidence type="ECO:0000313" key="19">
    <source>
        <dbReference type="EMBL" id="KAL2742691.1"/>
    </source>
</evidence>
<comment type="caution">
    <text evidence="19">The sequence shown here is derived from an EMBL/GenBank/DDBJ whole genome shotgun (WGS) entry which is preliminary data.</text>
</comment>
<feature type="compositionally biased region" description="Acidic residues" evidence="17">
    <location>
        <begin position="440"/>
        <end position="459"/>
    </location>
</feature>
<dbReference type="AlphaFoldDB" id="A0ABD2CCA2"/>
<evidence type="ECO:0000313" key="20">
    <source>
        <dbReference type="Proteomes" id="UP001607303"/>
    </source>
</evidence>
<evidence type="ECO:0000256" key="12">
    <source>
        <dbReference type="ARBA" id="ARBA00023329"/>
    </source>
</evidence>
<evidence type="ECO:0000256" key="14">
    <source>
        <dbReference type="ARBA" id="ARBA00035708"/>
    </source>
</evidence>
<evidence type="ECO:0000256" key="4">
    <source>
        <dbReference type="ARBA" id="ARBA00022692"/>
    </source>
</evidence>
<keyword evidence="9 18" id="KW-0472">Membrane</keyword>
<feature type="region of interest" description="Disordered" evidence="17">
    <location>
        <begin position="433"/>
        <end position="467"/>
    </location>
</feature>
<keyword evidence="12" id="KW-0968">Cytoplasmic vesicle</keyword>
<gene>
    <name evidence="19" type="ORF">V1477_008180</name>
</gene>
<evidence type="ECO:0000256" key="9">
    <source>
        <dbReference type="ARBA" id="ARBA00023136"/>
    </source>
</evidence>
<dbReference type="EMBL" id="JAYRBN010000056">
    <property type="protein sequence ID" value="KAL2742691.1"/>
    <property type="molecule type" value="Genomic_DNA"/>
</dbReference>
<dbReference type="GO" id="GO:0005765">
    <property type="term" value="C:lysosomal membrane"/>
    <property type="evidence" value="ECO:0007669"/>
    <property type="project" value="UniProtKB-SubCell"/>
</dbReference>
<dbReference type="InterPro" id="IPR026229">
    <property type="entry name" value="VOPP1"/>
</dbReference>
<evidence type="ECO:0000256" key="16">
    <source>
        <dbReference type="ARBA" id="ARBA00046288"/>
    </source>
</evidence>
<evidence type="ECO:0000256" key="8">
    <source>
        <dbReference type="ARBA" id="ARBA00023015"/>
    </source>
</evidence>
<keyword evidence="4 18" id="KW-0812">Transmembrane</keyword>
<organism evidence="19 20">
    <name type="scientific">Vespula maculifrons</name>
    <name type="common">Eastern yellow jacket</name>
    <name type="synonym">Wasp</name>
    <dbReference type="NCBI Taxonomy" id="7453"/>
    <lineage>
        <taxon>Eukaryota</taxon>
        <taxon>Metazoa</taxon>
        <taxon>Ecdysozoa</taxon>
        <taxon>Arthropoda</taxon>
        <taxon>Hexapoda</taxon>
        <taxon>Insecta</taxon>
        <taxon>Pterygota</taxon>
        <taxon>Neoptera</taxon>
        <taxon>Endopterygota</taxon>
        <taxon>Hymenoptera</taxon>
        <taxon>Apocrita</taxon>
        <taxon>Aculeata</taxon>
        <taxon>Vespoidea</taxon>
        <taxon>Vespidae</taxon>
        <taxon>Vespinae</taxon>
        <taxon>Vespula</taxon>
    </lineage>
</organism>
<evidence type="ECO:0000256" key="1">
    <source>
        <dbReference type="ARBA" id="ARBA00004156"/>
    </source>
</evidence>
<evidence type="ECO:0000256" key="18">
    <source>
        <dbReference type="SAM" id="Phobius"/>
    </source>
</evidence>
<feature type="transmembrane region" description="Helical" evidence="18">
    <location>
        <begin position="68"/>
        <end position="88"/>
    </location>
</feature>
<keyword evidence="8" id="KW-0805">Transcription regulation</keyword>
<keyword evidence="6" id="KW-0967">Endosome</keyword>
<evidence type="ECO:0000256" key="2">
    <source>
        <dbReference type="ARBA" id="ARBA00004656"/>
    </source>
</evidence>
<accession>A0ABD2CCA2</accession>
<proteinExistence type="inferred from homology"/>
<evidence type="ECO:0000256" key="11">
    <source>
        <dbReference type="ARBA" id="ARBA00023228"/>
    </source>
</evidence>
<evidence type="ECO:0000256" key="17">
    <source>
        <dbReference type="SAM" id="MobiDB-lite"/>
    </source>
</evidence>
<dbReference type="PANTHER" id="PTHR14971:SF2">
    <property type="entry name" value="VESICULAR, OVEREXPRESSED IN CANCER, PROSURVIVAL PROTEIN 1"/>
    <property type="match status" value="1"/>
</dbReference>
<keyword evidence="11" id="KW-0458">Lysosome</keyword>
<evidence type="ECO:0000256" key="15">
    <source>
        <dbReference type="ARBA" id="ARBA00035715"/>
    </source>
</evidence>